<feature type="region of interest" description="Disordered" evidence="1">
    <location>
        <begin position="405"/>
        <end position="516"/>
    </location>
</feature>
<evidence type="ECO:0000313" key="2">
    <source>
        <dbReference type="EMBL" id="GMK56749.1"/>
    </source>
</evidence>
<dbReference type="EMBL" id="BTCM01000003">
    <property type="protein sequence ID" value="GMK56749.1"/>
    <property type="molecule type" value="Genomic_DNA"/>
</dbReference>
<keyword evidence="3" id="KW-1185">Reference proteome</keyword>
<feature type="compositionally biased region" description="Basic and acidic residues" evidence="1">
    <location>
        <begin position="474"/>
        <end position="483"/>
    </location>
</feature>
<reference evidence="2" key="2">
    <citation type="submission" date="2023-06" db="EMBL/GenBank/DDBJ databases">
        <authorList>
            <person name="Kobayashi Y."/>
            <person name="Kayamori A."/>
            <person name="Aoki K."/>
            <person name="Shiwa Y."/>
            <person name="Fujita N."/>
            <person name="Sugita T."/>
            <person name="Iwasaki W."/>
            <person name="Tanaka N."/>
            <person name="Takashima M."/>
        </authorList>
    </citation>
    <scope>NUCLEOTIDE SEQUENCE</scope>
    <source>
        <strain evidence="2">HIS016</strain>
    </source>
</reference>
<comment type="caution">
    <text evidence="2">The sequence shown here is derived from an EMBL/GenBank/DDBJ whole genome shotgun (WGS) entry which is preliminary data.</text>
</comment>
<dbReference type="Proteomes" id="UP001222932">
    <property type="component" value="Unassembled WGS sequence"/>
</dbReference>
<gene>
    <name evidence="2" type="ORF">CspeluHIS016_0305890</name>
</gene>
<feature type="region of interest" description="Disordered" evidence="1">
    <location>
        <begin position="1"/>
        <end position="50"/>
    </location>
</feature>
<protein>
    <submittedName>
        <fullName evidence="2">Uncharacterized protein</fullName>
    </submittedName>
</protein>
<name>A0AAD3TUH0_9TREE</name>
<feature type="compositionally biased region" description="Pro residues" evidence="1">
    <location>
        <begin position="33"/>
        <end position="46"/>
    </location>
</feature>
<evidence type="ECO:0000313" key="3">
    <source>
        <dbReference type="Proteomes" id="UP001222932"/>
    </source>
</evidence>
<reference evidence="2" key="1">
    <citation type="journal article" date="2023" name="BMC Genomics">
        <title>Chromosome-level genome assemblies of Cutaneotrichosporon spp. (Trichosporonales, Basidiomycota) reveal imbalanced evolution between nucleotide sequences and chromosome synteny.</title>
        <authorList>
            <person name="Kobayashi Y."/>
            <person name="Kayamori A."/>
            <person name="Aoki K."/>
            <person name="Shiwa Y."/>
            <person name="Matsutani M."/>
            <person name="Fujita N."/>
            <person name="Sugita T."/>
            <person name="Iwasaki W."/>
            <person name="Tanaka N."/>
            <person name="Takashima M."/>
        </authorList>
    </citation>
    <scope>NUCLEOTIDE SEQUENCE</scope>
    <source>
        <strain evidence="2">HIS016</strain>
    </source>
</reference>
<organism evidence="2 3">
    <name type="scientific">Cutaneotrichosporon spelunceum</name>
    <dbReference type="NCBI Taxonomy" id="1672016"/>
    <lineage>
        <taxon>Eukaryota</taxon>
        <taxon>Fungi</taxon>
        <taxon>Dikarya</taxon>
        <taxon>Basidiomycota</taxon>
        <taxon>Agaricomycotina</taxon>
        <taxon>Tremellomycetes</taxon>
        <taxon>Trichosporonales</taxon>
        <taxon>Trichosporonaceae</taxon>
        <taxon>Cutaneotrichosporon</taxon>
    </lineage>
</organism>
<proteinExistence type="predicted"/>
<accession>A0AAD3TUH0</accession>
<sequence>MDQASSTRASGMPDPPQPLSPALPASDNMSSTAPPPPPTGPPPPTYVPTQPQILVMPLPEASSFFWGRTIQGEIYVKGLGEDRSRAVKSLTVAAQLLDRAPGMPDMNLAALPTHTLYPPSSANTSASATAPFPLSHRFAIDLPSSLGNGSPLPGSLDLGHDNEIRWLIHVNLTLATGDVVTEQLGIDGVPPDLDVGEDEEPHDAVARLDRGGVSVRLVLSCTTPRLGDSLQIGVEVCPQRPERTGLAGLVAQPDPNDVLRPLRRVHVELVRVVDVASPPQSSAAAAVGGINTVSTTVHASGKSLRYPGAAGKHPPLRVLFALPTAQNHQGMLATGGEISVRTTYHDIRFIARATLGFNERHEQSASTSTREAWAVEQEITVRAPVWREPSTVVIEGGMIPAPGIGGEVAGAVSPDDVLSPPPEEDSAEAREAYRRKGRDVVGEGGTTRAEDLQHFDAPPPFEDSDAGPSGTHSADMDTDHNTDTTEDEPTRLPSFNESEAQMRSGAAPRVRDAPESERLQPVTFDEFTPTVTPTGPSLRGELANWTEYDGYETFSMAPPPAAASFGVPGIMDPPGDEAPNAAVAGDIAARLGLGEVPVDPAQLMEQLGLAHGRVVDLHDDLPPGIDEPSLPALPGFGGASRGFAQEEYPRFMDPFADRTAHAHVQVDHPPSFDASEAAEAIGGVARSRVGSVRLGVALEVRPDAPPGYFGAALGRPPAFGGHGGPPAYGS</sequence>
<evidence type="ECO:0000256" key="1">
    <source>
        <dbReference type="SAM" id="MobiDB-lite"/>
    </source>
</evidence>
<dbReference type="AlphaFoldDB" id="A0AAD3TUH0"/>
<feature type="compositionally biased region" description="Basic and acidic residues" evidence="1">
    <location>
        <begin position="427"/>
        <end position="441"/>
    </location>
</feature>